<organism evidence="2 3">
    <name type="scientific">Colletotrichum kahawae</name>
    <name type="common">Coffee berry disease fungus</name>
    <dbReference type="NCBI Taxonomy" id="34407"/>
    <lineage>
        <taxon>Eukaryota</taxon>
        <taxon>Fungi</taxon>
        <taxon>Dikarya</taxon>
        <taxon>Ascomycota</taxon>
        <taxon>Pezizomycotina</taxon>
        <taxon>Sordariomycetes</taxon>
        <taxon>Hypocreomycetidae</taxon>
        <taxon>Glomerellales</taxon>
        <taxon>Glomerellaceae</taxon>
        <taxon>Colletotrichum</taxon>
        <taxon>Colletotrichum gloeosporioides species complex</taxon>
    </lineage>
</organism>
<keyword evidence="3" id="KW-1185">Reference proteome</keyword>
<proteinExistence type="predicted"/>
<gene>
    <name evidence="2" type="ORF">CKAH01_12833</name>
</gene>
<accession>A0AAD9YQ63</accession>
<evidence type="ECO:0000256" key="1">
    <source>
        <dbReference type="SAM" id="MobiDB-lite"/>
    </source>
</evidence>
<name>A0AAD9YQ63_COLKA</name>
<feature type="region of interest" description="Disordered" evidence="1">
    <location>
        <begin position="214"/>
        <end position="235"/>
    </location>
</feature>
<dbReference type="AlphaFoldDB" id="A0AAD9YQ63"/>
<dbReference type="Proteomes" id="UP001281614">
    <property type="component" value="Unassembled WGS sequence"/>
</dbReference>
<dbReference type="EMBL" id="VYYT01000037">
    <property type="protein sequence ID" value="KAK2775323.1"/>
    <property type="molecule type" value="Genomic_DNA"/>
</dbReference>
<protein>
    <submittedName>
        <fullName evidence="2">Uncharacterized protein</fullName>
    </submittedName>
</protein>
<evidence type="ECO:0000313" key="2">
    <source>
        <dbReference type="EMBL" id="KAK2775323.1"/>
    </source>
</evidence>
<reference evidence="2" key="1">
    <citation type="submission" date="2023-02" db="EMBL/GenBank/DDBJ databases">
        <title>Colletotrichum kahawae CIFC_Que2 genome sequencing and assembly.</title>
        <authorList>
            <person name="Baroncelli R."/>
        </authorList>
    </citation>
    <scope>NUCLEOTIDE SEQUENCE</scope>
    <source>
        <strain evidence="2">CIFC_Que2</strain>
    </source>
</reference>
<evidence type="ECO:0000313" key="3">
    <source>
        <dbReference type="Proteomes" id="UP001281614"/>
    </source>
</evidence>
<sequence>MGNTRYPVTIQGVDFSSIAGTGSEYLLDAGLWTACRDSREAMKKKWKEGKKKYGPRNVAFEFDSSWAFDPRKETIDELLKRPGPRACFLNLVLDSIEDFEGLRDDTADCPFTLVDRSIRKKPGYKKLDDDEEFHAQSHTFGSVCDKRDLVRGSSTSSMNAFEFLDMLEAIPGVWGFEGFDDEAGLEERKNEDLWEWIDVDIKEFVSVFVCDSKPEPKPKPKPRGVKTGNVWVKMG</sequence>
<comment type="caution">
    <text evidence="2">The sequence shown here is derived from an EMBL/GenBank/DDBJ whole genome shotgun (WGS) entry which is preliminary data.</text>
</comment>